<keyword evidence="2 5" id="KW-0812">Transmembrane</keyword>
<dbReference type="PANTHER" id="PTHR22911">
    <property type="entry name" value="ACYL-MALONYL CONDENSING ENZYME-RELATED"/>
    <property type="match status" value="1"/>
</dbReference>
<feature type="transmembrane region" description="Helical" evidence="5">
    <location>
        <begin position="182"/>
        <end position="204"/>
    </location>
</feature>
<protein>
    <submittedName>
        <fullName evidence="7">FIG00732228: membrane protein</fullName>
    </submittedName>
</protein>
<comment type="subcellular location">
    <subcellularLocation>
        <location evidence="1">Membrane</location>
        <topology evidence="1">Multi-pass membrane protein</topology>
    </subcellularLocation>
</comment>
<feature type="transmembrane region" description="Helical" evidence="5">
    <location>
        <begin position="149"/>
        <end position="170"/>
    </location>
</feature>
<dbReference type="InterPro" id="IPR037185">
    <property type="entry name" value="EmrE-like"/>
</dbReference>
<feature type="domain" description="EamA" evidence="6">
    <location>
        <begin position="10"/>
        <end position="141"/>
    </location>
</feature>
<feature type="transmembrane region" description="Helical" evidence="5">
    <location>
        <begin position="41"/>
        <end position="58"/>
    </location>
</feature>
<feature type="domain" description="EamA" evidence="6">
    <location>
        <begin position="154"/>
        <end position="295"/>
    </location>
</feature>
<feature type="transmembrane region" description="Helical" evidence="5">
    <location>
        <begin position="253"/>
        <end position="273"/>
    </location>
</feature>
<feature type="transmembrane region" description="Helical" evidence="5">
    <location>
        <begin position="99"/>
        <end position="117"/>
    </location>
</feature>
<accession>A0A1W1CQK4</accession>
<dbReference type="PANTHER" id="PTHR22911:SF6">
    <property type="entry name" value="SOLUTE CARRIER FAMILY 35 MEMBER G1"/>
    <property type="match status" value="1"/>
</dbReference>
<organism evidence="7">
    <name type="scientific">hydrothermal vent metagenome</name>
    <dbReference type="NCBI Taxonomy" id="652676"/>
    <lineage>
        <taxon>unclassified sequences</taxon>
        <taxon>metagenomes</taxon>
        <taxon>ecological metagenomes</taxon>
    </lineage>
</organism>
<dbReference type="InterPro" id="IPR000620">
    <property type="entry name" value="EamA_dom"/>
</dbReference>
<evidence type="ECO:0000256" key="4">
    <source>
        <dbReference type="ARBA" id="ARBA00023136"/>
    </source>
</evidence>
<sequence>MKKYILGMDRGVLFMLLASLSFAVMGGFAKTVSQVLPPVEVTFFRNVFGVALVGFAIYKSPLKQIGGRPFLLLFRGTMGFSALLAYFYIIAYIPLGEAVTYNKTSPIFVSIFAYFFLKEKLSPWAIVAIVLGFIGIAFISMPTEGGFTFNKYTVLGIFSGLGAALAYTSIRELRQYYDTRAIVMSFMGVGTIAPVLLMMVTPYIDAPKSLDFMFAEFVMPQGIIWLYVVIMGLSATASQILMTKAYELTKAGIVGTISYSNIVFALIIGITLGDPIPTPLKFLGIILVIISGLLVALAKDKK</sequence>
<gene>
    <name evidence="7" type="ORF">MNB_SV-14-870</name>
</gene>
<dbReference type="SUPFAM" id="SSF103481">
    <property type="entry name" value="Multidrug resistance efflux transporter EmrE"/>
    <property type="match status" value="2"/>
</dbReference>
<proteinExistence type="predicted"/>
<evidence type="ECO:0000256" key="3">
    <source>
        <dbReference type="ARBA" id="ARBA00022989"/>
    </source>
</evidence>
<feature type="transmembrane region" description="Helical" evidence="5">
    <location>
        <begin position="224"/>
        <end position="241"/>
    </location>
</feature>
<dbReference type="GO" id="GO:0016020">
    <property type="term" value="C:membrane"/>
    <property type="evidence" value="ECO:0007669"/>
    <property type="project" value="UniProtKB-SubCell"/>
</dbReference>
<evidence type="ECO:0000256" key="2">
    <source>
        <dbReference type="ARBA" id="ARBA00022692"/>
    </source>
</evidence>
<evidence type="ECO:0000256" key="5">
    <source>
        <dbReference type="SAM" id="Phobius"/>
    </source>
</evidence>
<dbReference type="Gene3D" id="1.10.3730.20">
    <property type="match status" value="1"/>
</dbReference>
<feature type="transmembrane region" description="Helical" evidence="5">
    <location>
        <begin position="70"/>
        <end position="93"/>
    </location>
</feature>
<dbReference type="EMBL" id="FPHN01000240">
    <property type="protein sequence ID" value="SFV68064.1"/>
    <property type="molecule type" value="Genomic_DNA"/>
</dbReference>
<reference evidence="7" key="1">
    <citation type="submission" date="2016-10" db="EMBL/GenBank/DDBJ databases">
        <authorList>
            <person name="de Groot N.N."/>
        </authorList>
    </citation>
    <scope>NUCLEOTIDE SEQUENCE</scope>
</reference>
<dbReference type="Pfam" id="PF00892">
    <property type="entry name" value="EamA"/>
    <property type="match status" value="2"/>
</dbReference>
<feature type="transmembrane region" description="Helical" evidence="5">
    <location>
        <begin position="12"/>
        <end position="29"/>
    </location>
</feature>
<evidence type="ECO:0000256" key="1">
    <source>
        <dbReference type="ARBA" id="ARBA00004141"/>
    </source>
</evidence>
<evidence type="ECO:0000259" key="6">
    <source>
        <dbReference type="Pfam" id="PF00892"/>
    </source>
</evidence>
<feature type="transmembrane region" description="Helical" evidence="5">
    <location>
        <begin position="124"/>
        <end position="143"/>
    </location>
</feature>
<evidence type="ECO:0000313" key="7">
    <source>
        <dbReference type="EMBL" id="SFV68064.1"/>
    </source>
</evidence>
<dbReference type="AlphaFoldDB" id="A0A1W1CQK4"/>
<name>A0A1W1CQK4_9ZZZZ</name>
<keyword evidence="3 5" id="KW-1133">Transmembrane helix</keyword>
<feature type="transmembrane region" description="Helical" evidence="5">
    <location>
        <begin position="279"/>
        <end position="298"/>
    </location>
</feature>
<keyword evidence="4 5" id="KW-0472">Membrane</keyword>